<dbReference type="Proteomes" id="UP001523550">
    <property type="component" value="Unassembled WGS sequence"/>
</dbReference>
<evidence type="ECO:0000256" key="5">
    <source>
        <dbReference type="ARBA" id="ARBA00022500"/>
    </source>
</evidence>
<sequence>MAFEEQARADDYKQRLESMLQALEAGDEETFNQELDGLTHIREKELFVEVGKLTRELHEALKGFRMDFRLAELTEKEMPDARDRLLYVVEMTEKAAHTTLETVERLLPKAEQMASEADSLGHSWKRFMDRDMDAQEFRDLAHRLNDFLQQVNQEGEGLRSGLTEILMAQEYQDITGQIIGRVIRMVQELEAGMVDLLRVAGGKRLKSEEDAADKEQEKERRDGNLGTGPATPTDQGGGEVAQGQDEVDDLLSSLGF</sequence>
<comment type="similarity">
    <text evidence="2 10">Belongs to the CheZ family.</text>
</comment>
<evidence type="ECO:0000256" key="3">
    <source>
        <dbReference type="ARBA" id="ARBA00018484"/>
    </source>
</evidence>
<keyword evidence="6 10" id="KW-0283">Flagellar rotation</keyword>
<comment type="function">
    <text evidence="10">Plays an important role in bacterial chemotaxis signal transduction pathway by accelerating the dephosphorylation of phosphorylated CheY (CheY-P).</text>
</comment>
<comment type="subcellular location">
    <subcellularLocation>
        <location evidence="1 10">Cytoplasm</location>
    </subcellularLocation>
</comment>
<dbReference type="SUPFAM" id="SSF75708">
    <property type="entry name" value="Chemotaxis phosphatase CheZ"/>
    <property type="match status" value="1"/>
</dbReference>
<accession>A0ABT1G595</accession>
<dbReference type="RefSeq" id="WP_253444764.1">
    <property type="nucleotide sequence ID" value="NZ_JALJYF010000001.1"/>
</dbReference>
<organism evidence="12 13">
    <name type="scientific">Natronospira proteinivora</name>
    <dbReference type="NCBI Taxonomy" id="1807133"/>
    <lineage>
        <taxon>Bacteria</taxon>
        <taxon>Pseudomonadati</taxon>
        <taxon>Pseudomonadota</taxon>
        <taxon>Gammaproteobacteria</taxon>
        <taxon>Natronospirales</taxon>
        <taxon>Natronospiraceae</taxon>
        <taxon>Natronospira</taxon>
    </lineage>
</organism>
<comment type="subunit">
    <text evidence="10">Homodimer.</text>
</comment>
<protein>
    <recommendedName>
        <fullName evidence="3 10">Protein phosphatase CheZ</fullName>
        <ecNumber evidence="10">3.1.3.-</ecNumber>
    </recommendedName>
    <alternativeName>
        <fullName evidence="9 10">Chemotaxis protein CheZ</fullName>
    </alternativeName>
</protein>
<dbReference type="EMBL" id="JALJYF010000001">
    <property type="protein sequence ID" value="MCP1726455.1"/>
    <property type="molecule type" value="Genomic_DNA"/>
</dbReference>
<evidence type="ECO:0000256" key="11">
    <source>
        <dbReference type="SAM" id="MobiDB-lite"/>
    </source>
</evidence>
<evidence type="ECO:0000256" key="7">
    <source>
        <dbReference type="ARBA" id="ARBA00022801"/>
    </source>
</evidence>
<evidence type="ECO:0000256" key="2">
    <source>
        <dbReference type="ARBA" id="ARBA00005908"/>
    </source>
</evidence>
<evidence type="ECO:0000256" key="10">
    <source>
        <dbReference type="PIRNR" id="PIRNR002884"/>
    </source>
</evidence>
<evidence type="ECO:0000256" key="4">
    <source>
        <dbReference type="ARBA" id="ARBA00022490"/>
    </source>
</evidence>
<reference evidence="12 13" key="1">
    <citation type="submission" date="2022-03" db="EMBL/GenBank/DDBJ databases">
        <title>Genomic Encyclopedia of Type Strains, Phase III (KMG-III): the genomes of soil and plant-associated and newly described type strains.</title>
        <authorList>
            <person name="Whitman W."/>
        </authorList>
    </citation>
    <scope>NUCLEOTIDE SEQUENCE [LARGE SCALE GENOMIC DNA]</scope>
    <source>
        <strain evidence="12 13">BSker1</strain>
    </source>
</reference>
<keyword evidence="5 10" id="KW-0145">Chemotaxis</keyword>
<feature type="region of interest" description="Disordered" evidence="11">
    <location>
        <begin position="206"/>
        <end position="256"/>
    </location>
</feature>
<evidence type="ECO:0000256" key="1">
    <source>
        <dbReference type="ARBA" id="ARBA00004496"/>
    </source>
</evidence>
<dbReference type="Pfam" id="PF04344">
    <property type="entry name" value="CheZ"/>
    <property type="match status" value="1"/>
</dbReference>
<feature type="compositionally biased region" description="Basic and acidic residues" evidence="11">
    <location>
        <begin position="206"/>
        <end position="223"/>
    </location>
</feature>
<evidence type="ECO:0000313" key="13">
    <source>
        <dbReference type="Proteomes" id="UP001523550"/>
    </source>
</evidence>
<evidence type="ECO:0000256" key="8">
    <source>
        <dbReference type="ARBA" id="ARBA00022912"/>
    </source>
</evidence>
<dbReference type="PANTHER" id="PTHR43693:SF1">
    <property type="entry name" value="PROTEIN PHOSPHATASE CHEZ"/>
    <property type="match status" value="1"/>
</dbReference>
<evidence type="ECO:0000256" key="9">
    <source>
        <dbReference type="ARBA" id="ARBA00029599"/>
    </source>
</evidence>
<dbReference type="Gene3D" id="1.10.287.500">
    <property type="entry name" value="Helix hairpin bin"/>
    <property type="match status" value="1"/>
</dbReference>
<keyword evidence="4 10" id="KW-0963">Cytoplasm</keyword>
<dbReference type="InterPro" id="IPR050992">
    <property type="entry name" value="CheZ_family_phosphatases"/>
</dbReference>
<proteinExistence type="inferred from homology"/>
<evidence type="ECO:0000313" key="12">
    <source>
        <dbReference type="EMBL" id="MCP1726455.1"/>
    </source>
</evidence>
<dbReference type="EC" id="3.1.3.-" evidence="10"/>
<gene>
    <name evidence="12" type="ORF">J2T60_000420</name>
</gene>
<dbReference type="PIRSF" id="PIRSF002884">
    <property type="entry name" value="CheZ"/>
    <property type="match status" value="1"/>
</dbReference>
<comment type="caution">
    <text evidence="12">The sequence shown here is derived from an EMBL/GenBank/DDBJ whole genome shotgun (WGS) entry which is preliminary data.</text>
</comment>
<dbReference type="PANTHER" id="PTHR43693">
    <property type="entry name" value="PROTEIN PHOSPHATASE CHEZ"/>
    <property type="match status" value="1"/>
</dbReference>
<keyword evidence="8 10" id="KW-0904">Protein phosphatase</keyword>
<keyword evidence="13" id="KW-1185">Reference proteome</keyword>
<dbReference type="InterPro" id="IPR007439">
    <property type="entry name" value="Chemotax_Pase_CheZ"/>
</dbReference>
<name>A0ABT1G595_9GAMM</name>
<evidence type="ECO:0000256" key="6">
    <source>
        <dbReference type="ARBA" id="ARBA00022779"/>
    </source>
</evidence>
<keyword evidence="7 10" id="KW-0378">Hydrolase</keyword>